<protein>
    <submittedName>
        <fullName evidence="2">VOC family protein</fullName>
    </submittedName>
</protein>
<dbReference type="InterPro" id="IPR037523">
    <property type="entry name" value="VOC_core"/>
</dbReference>
<dbReference type="Pfam" id="PF00903">
    <property type="entry name" value="Glyoxalase"/>
    <property type="match status" value="1"/>
</dbReference>
<dbReference type="InterPro" id="IPR004360">
    <property type="entry name" value="Glyas_Fos-R_dOase_dom"/>
</dbReference>
<dbReference type="PROSITE" id="PS51819">
    <property type="entry name" value="VOC"/>
    <property type="match status" value="1"/>
</dbReference>
<dbReference type="SUPFAM" id="SSF54593">
    <property type="entry name" value="Glyoxalase/Bleomycin resistance protein/Dihydroxybiphenyl dioxygenase"/>
    <property type="match status" value="1"/>
</dbReference>
<dbReference type="RefSeq" id="WP_349351924.1">
    <property type="nucleotide sequence ID" value="NZ_CP157804.1"/>
</dbReference>
<reference evidence="2" key="1">
    <citation type="submission" date="2024-05" db="EMBL/GenBank/DDBJ databases">
        <title>Draft Genome Sequences of Flagellimonas sp. MMG031 and Marinobacter sp. MMG032 Isolated from the dinoflagellate Symbiodinium pilosum.</title>
        <authorList>
            <person name="Shikuma N.J."/>
            <person name="Farrell M.V."/>
        </authorList>
    </citation>
    <scope>NUCLEOTIDE SEQUENCE</scope>
    <source>
        <strain evidence="2">MMG031</strain>
    </source>
</reference>
<dbReference type="KEGG" id="fld:ABNE31_00110"/>
<sequence length="125" mass="13909">MNTIAFFEIQSTHPKREVDFYQAVFGWKATLDPSAPIELYRLETEGIEGAILKRPVDTPPTHQGTNAFTCSIQVADFDATEKSIIKNGGHVAMQKFAVPGKCWQGYFLDADHNVFGIFEVDANAK</sequence>
<dbReference type="PANTHER" id="PTHR33993">
    <property type="entry name" value="GLYOXALASE-RELATED"/>
    <property type="match status" value="1"/>
</dbReference>
<proteinExistence type="predicted"/>
<evidence type="ECO:0000259" key="1">
    <source>
        <dbReference type="PROSITE" id="PS51819"/>
    </source>
</evidence>
<evidence type="ECO:0000313" key="2">
    <source>
        <dbReference type="EMBL" id="XBQ23336.1"/>
    </source>
</evidence>
<organism evidence="2">
    <name type="scientific">Flagellimonas sp. MMG031</name>
    <dbReference type="NCBI Taxonomy" id="3158549"/>
    <lineage>
        <taxon>Bacteria</taxon>
        <taxon>Pseudomonadati</taxon>
        <taxon>Bacteroidota</taxon>
        <taxon>Flavobacteriia</taxon>
        <taxon>Flavobacteriales</taxon>
        <taxon>Flavobacteriaceae</taxon>
        <taxon>Flagellimonas</taxon>
    </lineage>
</organism>
<dbReference type="AlphaFoldDB" id="A0AAU7MXY7"/>
<name>A0AAU7MXY7_9FLAO</name>
<dbReference type="Gene3D" id="3.10.180.10">
    <property type="entry name" value="2,3-Dihydroxybiphenyl 1,2-Dioxygenase, domain 1"/>
    <property type="match status" value="1"/>
</dbReference>
<dbReference type="EMBL" id="CP157804">
    <property type="protein sequence ID" value="XBQ23336.1"/>
    <property type="molecule type" value="Genomic_DNA"/>
</dbReference>
<gene>
    <name evidence="2" type="ORF">ABNE31_00110</name>
</gene>
<dbReference type="InterPro" id="IPR052164">
    <property type="entry name" value="Anthracycline_SecMetBiosynth"/>
</dbReference>
<dbReference type="PANTHER" id="PTHR33993:SF2">
    <property type="entry name" value="VOC DOMAIN-CONTAINING PROTEIN"/>
    <property type="match status" value="1"/>
</dbReference>
<accession>A0AAU7MXY7</accession>
<feature type="domain" description="VOC" evidence="1">
    <location>
        <begin position="3"/>
        <end position="120"/>
    </location>
</feature>
<dbReference type="InterPro" id="IPR029068">
    <property type="entry name" value="Glyas_Bleomycin-R_OHBP_Dase"/>
</dbReference>